<evidence type="ECO:0000313" key="2">
    <source>
        <dbReference type="Proteomes" id="UP001055072"/>
    </source>
</evidence>
<protein>
    <submittedName>
        <fullName evidence="1">Uncharacterized protein</fullName>
    </submittedName>
</protein>
<proteinExistence type="predicted"/>
<accession>A0ACB8TNC0</accession>
<sequence>MSGVYMDANYLGAVRSSRVVDASIWALVSIGTRLYRKPQTLRPADAFVFFKVRWPKGEGATMELLDPVLEDMGVFNDLRDRVGGRRWTERGSGLEGPLDCREARPSPVLQHSTTGRIPFQHHDHSSSLRKATPDSSLLSQPLELSTLKLGRSSSHTLFLGLKRGWIAGVEEGLSSTSVPTYAWVRGKSKVAGYRGVPFTSVRRSRLKLPTPYTDIDLDRGGRRLLISERQVHQAMRGALVECCAPQLEAGLPPLPYSKGSYAVTHMNDELAFHALANCRTEVPVNASTVLSITLPNIEEPPKGGQYLLSGVEERPRNLYLQILLPSQETTGKLHRDTPFAVPGLVLQPDTIFADGSPHRLVLSNKRAAYGFTWARNAINPIETAFLALQLYLKTLTLDYMVSRLAPLTSGLVETESFNNAEIGFVPLMGMYACIHARLMLAYSLFSLQTLQNGSEWYPVHIPSGHGLRGM</sequence>
<evidence type="ECO:0000313" key="1">
    <source>
        <dbReference type="EMBL" id="KAI0083495.1"/>
    </source>
</evidence>
<organism evidence="1 2">
    <name type="scientific">Irpex rosettiformis</name>
    <dbReference type="NCBI Taxonomy" id="378272"/>
    <lineage>
        <taxon>Eukaryota</taxon>
        <taxon>Fungi</taxon>
        <taxon>Dikarya</taxon>
        <taxon>Basidiomycota</taxon>
        <taxon>Agaricomycotina</taxon>
        <taxon>Agaricomycetes</taxon>
        <taxon>Polyporales</taxon>
        <taxon>Irpicaceae</taxon>
        <taxon>Irpex</taxon>
    </lineage>
</organism>
<reference evidence="1" key="1">
    <citation type="journal article" date="2021" name="Environ. Microbiol.">
        <title>Gene family expansions and transcriptome signatures uncover fungal adaptations to wood decay.</title>
        <authorList>
            <person name="Hage H."/>
            <person name="Miyauchi S."/>
            <person name="Viragh M."/>
            <person name="Drula E."/>
            <person name="Min B."/>
            <person name="Chaduli D."/>
            <person name="Navarro D."/>
            <person name="Favel A."/>
            <person name="Norest M."/>
            <person name="Lesage-Meessen L."/>
            <person name="Balint B."/>
            <person name="Merenyi Z."/>
            <person name="de Eugenio L."/>
            <person name="Morin E."/>
            <person name="Martinez A.T."/>
            <person name="Baldrian P."/>
            <person name="Stursova M."/>
            <person name="Martinez M.J."/>
            <person name="Novotny C."/>
            <person name="Magnuson J.K."/>
            <person name="Spatafora J.W."/>
            <person name="Maurice S."/>
            <person name="Pangilinan J."/>
            <person name="Andreopoulos W."/>
            <person name="LaButti K."/>
            <person name="Hundley H."/>
            <person name="Na H."/>
            <person name="Kuo A."/>
            <person name="Barry K."/>
            <person name="Lipzen A."/>
            <person name="Henrissat B."/>
            <person name="Riley R."/>
            <person name="Ahrendt S."/>
            <person name="Nagy L.G."/>
            <person name="Grigoriev I.V."/>
            <person name="Martin F."/>
            <person name="Rosso M.N."/>
        </authorList>
    </citation>
    <scope>NUCLEOTIDE SEQUENCE</scope>
    <source>
        <strain evidence="1">CBS 384.51</strain>
    </source>
</reference>
<dbReference type="Proteomes" id="UP001055072">
    <property type="component" value="Unassembled WGS sequence"/>
</dbReference>
<keyword evidence="2" id="KW-1185">Reference proteome</keyword>
<comment type="caution">
    <text evidence="1">The sequence shown here is derived from an EMBL/GenBank/DDBJ whole genome shotgun (WGS) entry which is preliminary data.</text>
</comment>
<dbReference type="EMBL" id="MU274963">
    <property type="protein sequence ID" value="KAI0083495.1"/>
    <property type="molecule type" value="Genomic_DNA"/>
</dbReference>
<gene>
    <name evidence="1" type="ORF">BDY19DRAFT_910560</name>
</gene>
<name>A0ACB8TNC0_9APHY</name>